<keyword evidence="1" id="KW-0732">Signal</keyword>
<protein>
    <recommendedName>
        <fullName evidence="4">Outer membrane protein beta-barrel domain-containing protein</fullName>
    </recommendedName>
</protein>
<evidence type="ECO:0000313" key="2">
    <source>
        <dbReference type="EMBL" id="MCW9708696.1"/>
    </source>
</evidence>
<comment type="caution">
    <text evidence="2">The sequence shown here is derived from an EMBL/GenBank/DDBJ whole genome shotgun (WGS) entry which is preliminary data.</text>
</comment>
<feature type="signal peptide" evidence="1">
    <location>
        <begin position="1"/>
        <end position="27"/>
    </location>
</feature>
<proteinExistence type="predicted"/>
<gene>
    <name evidence="2" type="ORF">J6I44_17685</name>
</gene>
<organism evidence="2 3">
    <name type="scientific">Fodinibius salsisoli</name>
    <dbReference type="NCBI Taxonomy" id="2820877"/>
    <lineage>
        <taxon>Bacteria</taxon>
        <taxon>Pseudomonadati</taxon>
        <taxon>Balneolota</taxon>
        <taxon>Balneolia</taxon>
        <taxon>Balneolales</taxon>
        <taxon>Balneolaceae</taxon>
        <taxon>Fodinibius</taxon>
    </lineage>
</organism>
<reference evidence="2 3" key="1">
    <citation type="submission" date="2021-03" db="EMBL/GenBank/DDBJ databases">
        <title>Aliifodinibius sp. nov., a new bacterium isolated from saline soil.</title>
        <authorList>
            <person name="Galisteo C."/>
            <person name="De La Haba R."/>
            <person name="Sanchez-Porro C."/>
            <person name="Ventosa A."/>
        </authorList>
    </citation>
    <scope>NUCLEOTIDE SEQUENCE [LARGE SCALE GENOMIC DNA]</scope>
    <source>
        <strain evidence="2 3">1BSP15-2V2</strain>
    </source>
</reference>
<dbReference type="EMBL" id="JAGGJA010000016">
    <property type="protein sequence ID" value="MCW9708696.1"/>
    <property type="molecule type" value="Genomic_DNA"/>
</dbReference>
<dbReference type="Proteomes" id="UP001207918">
    <property type="component" value="Unassembled WGS sequence"/>
</dbReference>
<name>A0ABT3PS76_9BACT</name>
<keyword evidence="3" id="KW-1185">Reference proteome</keyword>
<evidence type="ECO:0000313" key="3">
    <source>
        <dbReference type="Proteomes" id="UP001207918"/>
    </source>
</evidence>
<evidence type="ECO:0000256" key="1">
    <source>
        <dbReference type="SAM" id="SignalP"/>
    </source>
</evidence>
<dbReference type="RefSeq" id="WP_265767500.1">
    <property type="nucleotide sequence ID" value="NZ_JAGGJA010000016.1"/>
</dbReference>
<sequence length="217" mass="24114">MMNTKVQKLFLKLAGMFILTASLLVVASSPIVAQSQTSSDLNRLRSDVGINGLTVNLHSLSDFTQMNNDTLRYDGSSELEFVFRDVRMMTQRLGVGFQVLTSFFVDNSGDETNFGVGSWGFGPVLRAYPFKTDRFQPYVQANSLFGNNLAVSTLANTETGGEGFRVRLGLRGGVAYRFSNTFGIFVEGGYDWESGRLFRAEARALQFNIGVDLYRFN</sequence>
<feature type="chain" id="PRO_5045681889" description="Outer membrane protein beta-barrel domain-containing protein" evidence="1">
    <location>
        <begin position="28"/>
        <end position="217"/>
    </location>
</feature>
<evidence type="ECO:0008006" key="4">
    <source>
        <dbReference type="Google" id="ProtNLM"/>
    </source>
</evidence>
<accession>A0ABT3PS76</accession>